<dbReference type="GO" id="GO:0005615">
    <property type="term" value="C:extracellular space"/>
    <property type="evidence" value="ECO:0007669"/>
    <property type="project" value="TreeGrafter"/>
</dbReference>
<evidence type="ECO:0000259" key="8">
    <source>
        <dbReference type="Pfam" id="PF05922"/>
    </source>
</evidence>
<dbReference type="PROSITE" id="PS00136">
    <property type="entry name" value="SUBTILASE_ASP"/>
    <property type="match status" value="1"/>
</dbReference>
<dbReference type="EMBL" id="JANKHO010000527">
    <property type="protein sequence ID" value="KAJ3508844.1"/>
    <property type="molecule type" value="Genomic_DNA"/>
</dbReference>
<keyword evidence="6" id="KW-0732">Signal</keyword>
<feature type="domain" description="Inhibitor I9" evidence="8">
    <location>
        <begin position="65"/>
        <end position="99"/>
    </location>
</feature>
<dbReference type="PROSITE" id="PS51892">
    <property type="entry name" value="SUBTILASE"/>
    <property type="match status" value="1"/>
</dbReference>
<evidence type="ECO:0000256" key="4">
    <source>
        <dbReference type="ARBA" id="ARBA00022825"/>
    </source>
</evidence>
<evidence type="ECO:0000313" key="9">
    <source>
        <dbReference type="EMBL" id="KAJ3508844.1"/>
    </source>
</evidence>
<keyword evidence="2" id="KW-0645">Protease</keyword>
<dbReference type="InterPro" id="IPR010259">
    <property type="entry name" value="S8pro/Inhibitor_I9"/>
</dbReference>
<feature type="signal peptide" evidence="6">
    <location>
        <begin position="1"/>
        <end position="19"/>
    </location>
</feature>
<dbReference type="Gene3D" id="3.30.70.80">
    <property type="entry name" value="Peptidase S8 propeptide/proteinase inhibitor I9"/>
    <property type="match status" value="1"/>
</dbReference>
<sequence>MRFFAVSVYVSVLAASALAAVTPLRTVEKYDGETTGKYIVKLKDGVTKSSVLGSVRKSSNVTEDWEIFNGFAAQLDDATLNELRASDDVESITEDGVVHAFVTQTNAPWGLARLSSTARLTSTATGSLTFSYTYDAAAGSGVDIFILDTGVLTTHSQFGGRARWGATFGGYALVYQYFYLAGPIIEVGPPITSSNADGHGHGTHVAGTAAGSQFGVAKAANIIAVKVLSDSGSGSVSNIVSGLNYVLTQAPYALPTCSL</sequence>
<keyword evidence="10" id="KW-1185">Reference proteome</keyword>
<dbReference type="InterPro" id="IPR036852">
    <property type="entry name" value="Peptidase_S8/S53_dom_sf"/>
</dbReference>
<comment type="caution">
    <text evidence="5">Lacks conserved residue(s) required for the propagation of feature annotation.</text>
</comment>
<comment type="similarity">
    <text evidence="1 5">Belongs to the peptidase S8 family.</text>
</comment>
<evidence type="ECO:0000256" key="3">
    <source>
        <dbReference type="ARBA" id="ARBA00022801"/>
    </source>
</evidence>
<dbReference type="Gene3D" id="3.40.50.200">
    <property type="entry name" value="Peptidase S8/S53 domain"/>
    <property type="match status" value="1"/>
</dbReference>
<name>A0A9W8MUX4_9AGAR</name>
<dbReference type="InterPro" id="IPR000209">
    <property type="entry name" value="Peptidase_S8/S53_dom"/>
</dbReference>
<keyword evidence="4" id="KW-0720">Serine protease</keyword>
<dbReference type="PANTHER" id="PTHR43806:SF11">
    <property type="entry name" value="CEREVISIN-RELATED"/>
    <property type="match status" value="1"/>
</dbReference>
<reference evidence="9" key="1">
    <citation type="submission" date="2022-07" db="EMBL/GenBank/DDBJ databases">
        <title>Genome Sequence of Agrocybe chaxingu.</title>
        <authorList>
            <person name="Buettner E."/>
        </authorList>
    </citation>
    <scope>NUCLEOTIDE SEQUENCE</scope>
    <source>
        <strain evidence="9">MP-N11</strain>
    </source>
</reference>
<feature type="chain" id="PRO_5040990397" evidence="6">
    <location>
        <begin position="20"/>
        <end position="259"/>
    </location>
</feature>
<dbReference type="PRINTS" id="PR00723">
    <property type="entry name" value="SUBTILISIN"/>
</dbReference>
<evidence type="ECO:0000313" key="10">
    <source>
        <dbReference type="Proteomes" id="UP001148786"/>
    </source>
</evidence>
<evidence type="ECO:0000256" key="6">
    <source>
        <dbReference type="SAM" id="SignalP"/>
    </source>
</evidence>
<dbReference type="Pfam" id="PF00082">
    <property type="entry name" value="Peptidase_S8"/>
    <property type="match status" value="1"/>
</dbReference>
<accession>A0A9W8MUX4</accession>
<proteinExistence type="inferred from homology"/>
<organism evidence="9 10">
    <name type="scientific">Agrocybe chaxingu</name>
    <dbReference type="NCBI Taxonomy" id="84603"/>
    <lineage>
        <taxon>Eukaryota</taxon>
        <taxon>Fungi</taxon>
        <taxon>Dikarya</taxon>
        <taxon>Basidiomycota</taxon>
        <taxon>Agaricomycotina</taxon>
        <taxon>Agaricomycetes</taxon>
        <taxon>Agaricomycetidae</taxon>
        <taxon>Agaricales</taxon>
        <taxon>Agaricineae</taxon>
        <taxon>Strophariaceae</taxon>
        <taxon>Agrocybe</taxon>
    </lineage>
</organism>
<protein>
    <submittedName>
        <fullName evidence="9">Uncharacterized protein</fullName>
    </submittedName>
</protein>
<dbReference type="InterPro" id="IPR023827">
    <property type="entry name" value="Peptidase_S8_Asp-AS"/>
</dbReference>
<dbReference type="InterPro" id="IPR015500">
    <property type="entry name" value="Peptidase_S8_subtilisin-rel"/>
</dbReference>
<evidence type="ECO:0000256" key="2">
    <source>
        <dbReference type="ARBA" id="ARBA00022670"/>
    </source>
</evidence>
<dbReference type="AlphaFoldDB" id="A0A9W8MUX4"/>
<dbReference type="OrthoDB" id="19448at2759"/>
<dbReference type="InterPro" id="IPR022398">
    <property type="entry name" value="Peptidase_S8_His-AS"/>
</dbReference>
<dbReference type="Proteomes" id="UP001148786">
    <property type="component" value="Unassembled WGS sequence"/>
</dbReference>
<evidence type="ECO:0000256" key="5">
    <source>
        <dbReference type="PROSITE-ProRule" id="PRU01240"/>
    </source>
</evidence>
<dbReference type="PROSITE" id="PS00137">
    <property type="entry name" value="SUBTILASE_HIS"/>
    <property type="match status" value="1"/>
</dbReference>
<gene>
    <name evidence="9" type="ORF">NLJ89_g5537</name>
</gene>
<keyword evidence="3" id="KW-0378">Hydrolase</keyword>
<dbReference type="GO" id="GO:0006508">
    <property type="term" value="P:proteolysis"/>
    <property type="evidence" value="ECO:0007669"/>
    <property type="project" value="UniProtKB-KW"/>
</dbReference>
<evidence type="ECO:0000259" key="7">
    <source>
        <dbReference type="Pfam" id="PF00082"/>
    </source>
</evidence>
<feature type="domain" description="Peptidase S8/S53" evidence="7">
    <location>
        <begin position="139"/>
        <end position="247"/>
    </location>
</feature>
<comment type="caution">
    <text evidence="9">The sequence shown here is derived from an EMBL/GenBank/DDBJ whole genome shotgun (WGS) entry which is preliminary data.</text>
</comment>
<dbReference type="GO" id="GO:0004252">
    <property type="term" value="F:serine-type endopeptidase activity"/>
    <property type="evidence" value="ECO:0007669"/>
    <property type="project" value="InterPro"/>
</dbReference>
<dbReference type="InterPro" id="IPR050131">
    <property type="entry name" value="Peptidase_S8_subtilisin-like"/>
</dbReference>
<dbReference type="InterPro" id="IPR037045">
    <property type="entry name" value="S8pro/Inhibitor_I9_sf"/>
</dbReference>
<dbReference type="SUPFAM" id="SSF52743">
    <property type="entry name" value="Subtilisin-like"/>
    <property type="match status" value="1"/>
</dbReference>
<dbReference type="Pfam" id="PF05922">
    <property type="entry name" value="Inhibitor_I9"/>
    <property type="match status" value="1"/>
</dbReference>
<evidence type="ECO:0000256" key="1">
    <source>
        <dbReference type="ARBA" id="ARBA00011073"/>
    </source>
</evidence>
<dbReference type="PANTHER" id="PTHR43806">
    <property type="entry name" value="PEPTIDASE S8"/>
    <property type="match status" value="1"/>
</dbReference>